<dbReference type="NCBIfam" id="TIGR00521">
    <property type="entry name" value="coaBC_dfp"/>
    <property type="match status" value="1"/>
</dbReference>
<dbReference type="InterPro" id="IPR003382">
    <property type="entry name" value="Flavoprotein"/>
</dbReference>
<keyword evidence="2 3" id="KW-0456">Lyase</keyword>
<dbReference type="Pfam" id="PF02441">
    <property type="entry name" value="Flavoprotein"/>
    <property type="match status" value="1"/>
</dbReference>
<dbReference type="InParanoid" id="I3TEN3"/>
<organism evidence="6 7">
    <name type="scientific">Thermogladius calderae (strain DSM 22663 / VKM B-2946 / 1633)</name>
    <dbReference type="NCBI Taxonomy" id="1184251"/>
    <lineage>
        <taxon>Archaea</taxon>
        <taxon>Thermoproteota</taxon>
        <taxon>Thermoprotei</taxon>
        <taxon>Desulfurococcales</taxon>
        <taxon>Desulfurococcaceae</taxon>
        <taxon>Thermogladius</taxon>
    </lineage>
</organism>
<keyword evidence="7" id="KW-1185">Reference proteome</keyword>
<feature type="domain" description="Flavoprotein" evidence="4">
    <location>
        <begin position="16"/>
        <end position="176"/>
    </location>
</feature>
<comment type="similarity">
    <text evidence="3">In the N-terminal section; belongs to the HFCD (homo-oligomeric flavin containing Cys decarboxylase) superfamily.</text>
</comment>
<feature type="binding site" evidence="3">
    <location>
        <position position="293"/>
    </location>
    <ligand>
        <name>CTP</name>
        <dbReference type="ChEBI" id="CHEBI:37563"/>
    </ligand>
</feature>
<dbReference type="AlphaFoldDB" id="I3TEN3"/>
<dbReference type="EC" id="6.3.2.5" evidence="3"/>
<comment type="cofactor">
    <cofactor evidence="3">
        <name>Mg(2+)</name>
        <dbReference type="ChEBI" id="CHEBI:18420"/>
    </cofactor>
</comment>
<dbReference type="EMBL" id="CP003531">
    <property type="protein sequence ID" value="AFK51221.1"/>
    <property type="molecule type" value="Genomic_DNA"/>
</dbReference>
<dbReference type="SUPFAM" id="SSF52507">
    <property type="entry name" value="Homo-oligomeric flavin-containing Cys decarboxylases, HFCD"/>
    <property type="match status" value="1"/>
</dbReference>
<dbReference type="InterPro" id="IPR007085">
    <property type="entry name" value="DNA/pantothenate-metab_flavo_C"/>
</dbReference>
<keyword evidence="3" id="KW-0285">Flavoprotein</keyword>
<evidence type="ECO:0000256" key="3">
    <source>
        <dbReference type="HAMAP-Rule" id="MF_02225"/>
    </source>
</evidence>
<dbReference type="EC" id="4.1.1.36" evidence="3"/>
<accession>I3TEN3</accession>
<dbReference type="PANTHER" id="PTHR14359:SF6">
    <property type="entry name" value="PHOSPHOPANTOTHENOYLCYSTEINE DECARBOXYLASE"/>
    <property type="match status" value="1"/>
</dbReference>
<evidence type="ECO:0000259" key="4">
    <source>
        <dbReference type="Pfam" id="PF02441"/>
    </source>
</evidence>
<dbReference type="Proteomes" id="UP000005270">
    <property type="component" value="Chromosome"/>
</dbReference>
<reference evidence="6 7" key="1">
    <citation type="journal article" date="2012" name="J. Bacteriol.">
        <title>Complete genome sequence of the hyperthermophilic cellulolytic Crenarchaeon 'Thermogladius cellulolyticus' 1633.</title>
        <authorList>
            <person name="Mardanov A.V."/>
            <person name="Kochetkova T.V."/>
            <person name="Beletsky A.V."/>
            <person name="Bonch-Osmolovskaya E.A."/>
            <person name="Ravin N.V."/>
            <person name="Skryabin K.G."/>
        </authorList>
    </citation>
    <scope>NUCLEOTIDE SEQUENCE [LARGE SCALE GENOMIC DNA]</scope>
    <source>
        <strain evidence="7">DSM 22663 / VKM B-2946 / 1633</strain>
    </source>
</reference>
<comment type="catalytic activity">
    <reaction evidence="3">
        <text>(R)-4'-phosphopantothenate + L-cysteine + CTP = N-[(R)-4-phosphopantothenoyl]-L-cysteine + CMP + diphosphate + H(+)</text>
        <dbReference type="Rhea" id="RHEA:19397"/>
        <dbReference type="ChEBI" id="CHEBI:10986"/>
        <dbReference type="ChEBI" id="CHEBI:15378"/>
        <dbReference type="ChEBI" id="CHEBI:33019"/>
        <dbReference type="ChEBI" id="CHEBI:35235"/>
        <dbReference type="ChEBI" id="CHEBI:37563"/>
        <dbReference type="ChEBI" id="CHEBI:59458"/>
        <dbReference type="ChEBI" id="CHEBI:60377"/>
        <dbReference type="EC" id="6.3.2.5"/>
    </reaction>
</comment>
<dbReference type="GO" id="GO:0015937">
    <property type="term" value="P:coenzyme A biosynthetic process"/>
    <property type="evidence" value="ECO:0007669"/>
    <property type="project" value="UniProtKB-UniRule"/>
</dbReference>
<gene>
    <name evidence="3" type="primary">coaBC</name>
    <name evidence="6" type="ordered locus">TCELL_0797</name>
</gene>
<feature type="region of interest" description="Phosphopantothenoylcysteine decarboxylase" evidence="3">
    <location>
        <begin position="1"/>
        <end position="192"/>
    </location>
</feature>
<dbReference type="GO" id="GO:0004632">
    <property type="term" value="F:phosphopantothenate--cysteine ligase activity"/>
    <property type="evidence" value="ECO:0007669"/>
    <property type="project" value="UniProtKB-UniRule"/>
</dbReference>
<evidence type="ECO:0000313" key="7">
    <source>
        <dbReference type="Proteomes" id="UP000005270"/>
    </source>
</evidence>
<evidence type="ECO:0000256" key="2">
    <source>
        <dbReference type="ARBA" id="ARBA00023239"/>
    </source>
</evidence>
<keyword evidence="3" id="KW-0511">Multifunctional enzyme</keyword>
<dbReference type="InterPro" id="IPR036551">
    <property type="entry name" value="Flavin_trans-like"/>
</dbReference>
<keyword evidence="3" id="KW-0460">Magnesium</keyword>
<comment type="function">
    <text evidence="3">Catalyzes two sequential steps in the biosynthesis of coenzyme A. In the first step cysteine is conjugated to 4'-phosphopantothenate to form 4-phosphopantothenoylcysteine. In the second step the latter compound is decarboxylated to form 4'-phosphopantotheine.</text>
</comment>
<comment type="caution">
    <text evidence="3">Lacks conserved residue(s) required for the propagation of feature annotation.</text>
</comment>
<comment type="pathway">
    <text evidence="3">Cofactor biosynthesis; coenzyme A biosynthesis.</text>
</comment>
<protein>
    <recommendedName>
        <fullName evidence="3">Coenzyme A biosynthesis bifunctional protein CoaBC</fullName>
    </recommendedName>
    <alternativeName>
        <fullName evidence="3">DNA/pantothenate metabolism flavoprotein</fullName>
    </alternativeName>
    <alternativeName>
        <fullName evidence="3">Phosphopantothenoylcysteine synthetase/decarboxylase</fullName>
        <shortName evidence="3">PPCS-PPCDC</shortName>
    </alternativeName>
    <domain>
        <recommendedName>
            <fullName evidence="3">Phosphopantothenoylcysteine decarboxylase</fullName>
            <shortName evidence="3">PPC decarboxylase</shortName>
            <shortName evidence="3">PPC-DC</shortName>
            <ecNumber evidence="3">4.1.1.36</ecNumber>
        </recommendedName>
        <alternativeName>
            <fullName evidence="3">CoaC</fullName>
        </alternativeName>
    </domain>
    <domain>
        <recommendedName>
            <fullName evidence="3">Phosphopantothenate--cysteine ligase</fullName>
            <ecNumber evidence="3">6.3.2.5</ecNumber>
        </recommendedName>
        <alternativeName>
            <fullName evidence="3">CoaB</fullName>
        </alternativeName>
        <alternativeName>
            <fullName evidence="3">Phosphopantothenoylcysteine synthetase</fullName>
            <shortName evidence="3">PPC synthetase</shortName>
            <shortName evidence="3">PPC-S</shortName>
        </alternativeName>
    </domain>
</protein>
<name>I3TEN3_THEC1</name>
<feature type="binding site" evidence="3">
    <location>
        <position position="326"/>
    </location>
    <ligand>
        <name>CTP</name>
        <dbReference type="ChEBI" id="CHEBI:37563"/>
    </ligand>
</feature>
<evidence type="ECO:0000256" key="1">
    <source>
        <dbReference type="ARBA" id="ARBA00022793"/>
    </source>
</evidence>
<dbReference type="GO" id="GO:0004633">
    <property type="term" value="F:phosphopantothenoylcysteine decarboxylase activity"/>
    <property type="evidence" value="ECO:0007669"/>
    <property type="project" value="UniProtKB-UniRule"/>
</dbReference>
<dbReference type="UniPathway" id="UPA00241"/>
<comment type="similarity">
    <text evidence="3">In the C-terminal section; belongs to the PPC synthetase family.</text>
</comment>
<evidence type="ECO:0000313" key="6">
    <source>
        <dbReference type="EMBL" id="AFK51221.1"/>
    </source>
</evidence>
<keyword evidence="3" id="KW-0479">Metal-binding</keyword>
<feature type="binding site" evidence="3">
    <location>
        <position position="283"/>
    </location>
    <ligand>
        <name>CTP</name>
        <dbReference type="ChEBI" id="CHEBI:37563"/>
    </ligand>
</feature>
<dbReference type="GO" id="GO:0015941">
    <property type="term" value="P:pantothenate catabolic process"/>
    <property type="evidence" value="ECO:0007669"/>
    <property type="project" value="InterPro"/>
</dbReference>
<proteinExistence type="inferred from homology"/>
<dbReference type="HOGENOM" id="CLU_033319_0_3_2"/>
<dbReference type="Pfam" id="PF04127">
    <property type="entry name" value="DFP"/>
    <property type="match status" value="1"/>
</dbReference>
<feature type="binding site" evidence="3">
    <location>
        <position position="343"/>
    </location>
    <ligand>
        <name>CTP</name>
        <dbReference type="ChEBI" id="CHEBI:37563"/>
    </ligand>
</feature>
<feature type="domain" description="DNA/pantothenate metabolism flavoprotein C-terminal" evidence="5">
    <location>
        <begin position="188"/>
        <end position="398"/>
    </location>
</feature>
<feature type="region of interest" description="Phosphopantothenate--cysteine ligase" evidence="3">
    <location>
        <begin position="193"/>
        <end position="404"/>
    </location>
</feature>
<dbReference type="OrthoDB" id="10536at2157"/>
<dbReference type="GO" id="GO:0071513">
    <property type="term" value="C:phosphopantothenoylcysteine decarboxylase complex"/>
    <property type="evidence" value="ECO:0007669"/>
    <property type="project" value="TreeGrafter"/>
</dbReference>
<sequence>MPEEIKPREVTPLREKKIVLGLTASSAVYRSIDLARELMRLGASVRAVMTKASTRLIGPDLVYWATGWEPFIESTGRTEHIDLAKWGDAMVVAPATLNTMGKIASGVLDELLHLTAATMMGDGKRVVFVPAMNLRLYNSPQYKRVEETLRSYGAVIIRPMIEEGKAKYPPLPDLVHCVEATVNRGADLEGRRVLVTAGATVQRIDPVRVITNPSSGLMGVLVAREAACRGAVVDLVYGRMSLPPPYNVNKYYAEETSDMASIVKELTATHVYDAAVFAAAPADYKPVETSPTKIPTSKTERLTLTLVPTEKVIASVTKRPKVVVAFAAETSSGRELVERGTAKLAEYQADLMVAHNVLTRGAGFSESYLDSVLITPSGVRELGFMHKLELARYIVDFVSGNLPK</sequence>
<dbReference type="InterPro" id="IPR005252">
    <property type="entry name" value="CoaBC"/>
</dbReference>
<dbReference type="GO" id="GO:0046872">
    <property type="term" value="F:metal ion binding"/>
    <property type="evidence" value="ECO:0007669"/>
    <property type="project" value="UniProtKB-KW"/>
</dbReference>
<comment type="cofactor">
    <cofactor evidence="3">
        <name>FMN</name>
        <dbReference type="ChEBI" id="CHEBI:58210"/>
    </cofactor>
    <text evidence="3">Binds 1 FMN per subunit.</text>
</comment>
<keyword evidence="3 6" id="KW-0436">Ligase</keyword>
<keyword evidence="3" id="KW-0288">FMN</keyword>
<dbReference type="Gene3D" id="3.40.50.1950">
    <property type="entry name" value="Flavin prenyltransferase-like"/>
    <property type="match status" value="1"/>
</dbReference>
<keyword evidence="1 3" id="KW-0210">Decarboxylase</keyword>
<dbReference type="HAMAP" id="MF_02225">
    <property type="entry name" value="CoaBC"/>
    <property type="match status" value="1"/>
</dbReference>
<dbReference type="eggNOG" id="arCOG01704">
    <property type="taxonomic scope" value="Archaea"/>
</dbReference>
<dbReference type="PANTHER" id="PTHR14359">
    <property type="entry name" value="HOMO-OLIGOMERIC FLAVIN CONTAINING CYS DECARBOXYLASE FAMILY"/>
    <property type="match status" value="1"/>
</dbReference>
<dbReference type="FunCoup" id="I3TEN3">
    <property type="interactions" value="35"/>
</dbReference>
<dbReference type="Gene3D" id="3.40.50.10300">
    <property type="entry name" value="CoaB-like"/>
    <property type="match status" value="1"/>
</dbReference>
<dbReference type="KEGG" id="thg:TCELL_0797"/>
<dbReference type="InterPro" id="IPR035929">
    <property type="entry name" value="CoaB-like_sf"/>
</dbReference>
<dbReference type="STRING" id="1184251.TCELL_0797"/>
<evidence type="ECO:0000259" key="5">
    <source>
        <dbReference type="Pfam" id="PF04127"/>
    </source>
</evidence>
<dbReference type="SUPFAM" id="SSF102645">
    <property type="entry name" value="CoaB-like"/>
    <property type="match status" value="1"/>
</dbReference>
<comment type="catalytic activity">
    <reaction evidence="3">
        <text>N-[(R)-4-phosphopantothenoyl]-L-cysteine + H(+) = (R)-4'-phosphopantetheine + CO2</text>
        <dbReference type="Rhea" id="RHEA:16793"/>
        <dbReference type="ChEBI" id="CHEBI:15378"/>
        <dbReference type="ChEBI" id="CHEBI:16526"/>
        <dbReference type="ChEBI" id="CHEBI:59458"/>
        <dbReference type="ChEBI" id="CHEBI:61723"/>
        <dbReference type="EC" id="4.1.1.36"/>
    </reaction>
</comment>
<dbReference type="GO" id="GO:0010181">
    <property type="term" value="F:FMN binding"/>
    <property type="evidence" value="ECO:0007669"/>
    <property type="project" value="UniProtKB-UniRule"/>
</dbReference>